<dbReference type="AlphaFoldDB" id="A0AAN7MIK1"/>
<keyword evidence="2" id="KW-1185">Reference proteome</keyword>
<comment type="caution">
    <text evidence="1">The sequence shown here is derived from an EMBL/GenBank/DDBJ whole genome shotgun (WGS) entry which is preliminary data.</text>
</comment>
<evidence type="ECO:0000313" key="1">
    <source>
        <dbReference type="EMBL" id="KAK4807135.1"/>
    </source>
</evidence>
<proteinExistence type="predicted"/>
<dbReference type="EMBL" id="JAUNZN010000032">
    <property type="protein sequence ID" value="KAK4807135.1"/>
    <property type="molecule type" value="Genomic_DNA"/>
</dbReference>
<accession>A0AAN7MIK1</accession>
<reference evidence="1 2" key="1">
    <citation type="journal article" date="2023" name="J. Hered.">
        <title>Chromosome-level genome of the wood stork (Mycteria americana) provides insight into avian chromosome evolution.</title>
        <authorList>
            <person name="Flamio R. Jr."/>
            <person name="Ramstad K.M."/>
        </authorList>
    </citation>
    <scope>NUCLEOTIDE SEQUENCE [LARGE SCALE GENOMIC DNA]</scope>
    <source>
        <strain evidence="1">JAX WOST 10</strain>
    </source>
</reference>
<gene>
    <name evidence="1" type="ORF">QYF61_018476</name>
</gene>
<protein>
    <submittedName>
        <fullName evidence="1">Uncharacterized protein</fullName>
    </submittedName>
</protein>
<evidence type="ECO:0000313" key="2">
    <source>
        <dbReference type="Proteomes" id="UP001333110"/>
    </source>
</evidence>
<name>A0AAN7MIK1_MYCAM</name>
<dbReference type="Proteomes" id="UP001333110">
    <property type="component" value="Unassembled WGS sequence"/>
</dbReference>
<sequence length="75" mass="8589">MPSQFPRSDRYPLANSPSLYTGHDIIWDASQGYSSRLRDSLPQQILESHRLEKTFKIIESNRKPNTAKTTTIPCP</sequence>
<organism evidence="1 2">
    <name type="scientific">Mycteria americana</name>
    <name type="common">Wood stork</name>
    <dbReference type="NCBI Taxonomy" id="33587"/>
    <lineage>
        <taxon>Eukaryota</taxon>
        <taxon>Metazoa</taxon>
        <taxon>Chordata</taxon>
        <taxon>Craniata</taxon>
        <taxon>Vertebrata</taxon>
        <taxon>Euteleostomi</taxon>
        <taxon>Archelosauria</taxon>
        <taxon>Archosauria</taxon>
        <taxon>Dinosauria</taxon>
        <taxon>Saurischia</taxon>
        <taxon>Theropoda</taxon>
        <taxon>Coelurosauria</taxon>
        <taxon>Aves</taxon>
        <taxon>Neognathae</taxon>
        <taxon>Neoaves</taxon>
        <taxon>Aequornithes</taxon>
        <taxon>Ciconiiformes</taxon>
        <taxon>Ciconiidae</taxon>
        <taxon>Mycteria</taxon>
    </lineage>
</organism>